<comment type="function">
    <text evidence="10">Pyrophosphatase that catalyzes the hydrolysis of nucleoside triphosphates to their monophosphate derivatives, with a high preference for the non-canonical purine nucleotides XTP (xanthosine triphosphate), dITP (deoxyinosine triphosphate) and ITP. Seems to function as a house-cleaning enzyme that removes non-canonical purine nucleotides from the nucleotide pool, thus preventing their incorporation into DNA/RNA and avoiding chromosomal lesions.</text>
</comment>
<keyword evidence="3 10" id="KW-0479">Metal-binding</keyword>
<dbReference type="OrthoDB" id="9807456at2"/>
<keyword evidence="6 10" id="KW-0460">Magnesium</keyword>
<dbReference type="HAMAP" id="MF_01405">
    <property type="entry name" value="Non_canon_purine_NTPase"/>
    <property type="match status" value="1"/>
</dbReference>
<feature type="binding site" evidence="10">
    <location>
        <begin position="151"/>
        <end position="154"/>
    </location>
    <ligand>
        <name>substrate</name>
    </ligand>
</feature>
<dbReference type="GO" id="GO:0036220">
    <property type="term" value="F:ITP diphosphatase activity"/>
    <property type="evidence" value="ECO:0007669"/>
    <property type="project" value="UniProtKB-UniRule"/>
</dbReference>
<dbReference type="GO" id="GO:0035870">
    <property type="term" value="F:dITP diphosphatase activity"/>
    <property type="evidence" value="ECO:0007669"/>
    <property type="project" value="UniProtKB-UniRule"/>
</dbReference>
<evidence type="ECO:0000313" key="13">
    <source>
        <dbReference type="Proteomes" id="UP000243297"/>
    </source>
</evidence>
<dbReference type="Pfam" id="PF01725">
    <property type="entry name" value="Ham1p_like"/>
    <property type="match status" value="1"/>
</dbReference>
<comment type="similarity">
    <text evidence="1 10 11">Belongs to the HAM1 NTPase family.</text>
</comment>
<dbReference type="CDD" id="cd00515">
    <property type="entry name" value="HAM1"/>
    <property type="match status" value="1"/>
</dbReference>
<feature type="binding site" evidence="10">
    <location>
        <begin position="179"/>
        <end position="180"/>
    </location>
    <ligand>
        <name>substrate</name>
    </ligand>
</feature>
<feature type="binding site" evidence="10">
    <location>
        <position position="71"/>
    </location>
    <ligand>
        <name>substrate</name>
    </ligand>
</feature>
<evidence type="ECO:0000256" key="2">
    <source>
        <dbReference type="ARBA" id="ARBA00011738"/>
    </source>
</evidence>
<keyword evidence="5 10" id="KW-0378">Hydrolase</keyword>
<dbReference type="Gene3D" id="3.90.950.10">
    <property type="match status" value="1"/>
</dbReference>
<dbReference type="PANTHER" id="PTHR11067">
    <property type="entry name" value="INOSINE TRIPHOSPHATE PYROPHOSPHATASE/HAM1 PROTEIN"/>
    <property type="match status" value="1"/>
</dbReference>
<comment type="catalytic activity">
    <reaction evidence="10">
        <text>ITP + H2O = IMP + diphosphate + H(+)</text>
        <dbReference type="Rhea" id="RHEA:29399"/>
        <dbReference type="ChEBI" id="CHEBI:15377"/>
        <dbReference type="ChEBI" id="CHEBI:15378"/>
        <dbReference type="ChEBI" id="CHEBI:33019"/>
        <dbReference type="ChEBI" id="CHEBI:58053"/>
        <dbReference type="ChEBI" id="CHEBI:61402"/>
        <dbReference type="EC" id="3.6.1.66"/>
    </reaction>
</comment>
<dbReference type="GO" id="GO:0009146">
    <property type="term" value="P:purine nucleoside triphosphate catabolic process"/>
    <property type="evidence" value="ECO:0007669"/>
    <property type="project" value="UniProtKB-UniRule"/>
</dbReference>
<organism evidence="12 13">
    <name type="scientific">Anaerorhabdus furcosa</name>
    <dbReference type="NCBI Taxonomy" id="118967"/>
    <lineage>
        <taxon>Bacteria</taxon>
        <taxon>Bacillati</taxon>
        <taxon>Bacillota</taxon>
        <taxon>Erysipelotrichia</taxon>
        <taxon>Erysipelotrichales</taxon>
        <taxon>Erysipelotrichaceae</taxon>
        <taxon>Anaerorhabdus</taxon>
    </lineage>
</organism>
<dbReference type="AlphaFoldDB" id="A0A1T4PER4"/>
<dbReference type="GO" id="GO:0046872">
    <property type="term" value="F:metal ion binding"/>
    <property type="evidence" value="ECO:0007669"/>
    <property type="project" value="UniProtKB-KW"/>
</dbReference>
<evidence type="ECO:0000256" key="6">
    <source>
        <dbReference type="ARBA" id="ARBA00022842"/>
    </source>
</evidence>
<comment type="catalytic activity">
    <reaction evidence="9 10">
        <text>XTP + H2O = XMP + diphosphate + H(+)</text>
        <dbReference type="Rhea" id="RHEA:28610"/>
        <dbReference type="ChEBI" id="CHEBI:15377"/>
        <dbReference type="ChEBI" id="CHEBI:15378"/>
        <dbReference type="ChEBI" id="CHEBI:33019"/>
        <dbReference type="ChEBI" id="CHEBI:57464"/>
        <dbReference type="ChEBI" id="CHEBI:61314"/>
        <dbReference type="EC" id="3.6.1.66"/>
    </reaction>
</comment>
<feature type="binding site" evidence="10">
    <location>
        <position position="174"/>
    </location>
    <ligand>
        <name>substrate</name>
    </ligand>
</feature>
<evidence type="ECO:0000313" key="12">
    <source>
        <dbReference type="EMBL" id="SJZ90055.1"/>
    </source>
</evidence>
<evidence type="ECO:0000256" key="10">
    <source>
        <dbReference type="HAMAP-Rule" id="MF_01405"/>
    </source>
</evidence>
<comment type="subunit">
    <text evidence="2 10">Homodimer.</text>
</comment>
<dbReference type="GO" id="GO:0009117">
    <property type="term" value="P:nucleotide metabolic process"/>
    <property type="evidence" value="ECO:0007669"/>
    <property type="project" value="UniProtKB-KW"/>
</dbReference>
<sequence>MKDLFIASANAHKIEEFKHMLEPLGYQIRSINDLPEVIDIEETGVTFEENAIIKAQTITDKFNIPCISDDSGLEIDALNKEPGVQSARYLGHDTSYDIKNNTLLERMKNESNRACRFVCAIALSVPGKEPVVFRDTIEGTVATSIEGNKGFGYDPIVYYEPFKTTLANVSEEKKNSVSHRGKALQKLLEYLNETPI</sequence>
<comment type="cofactor">
    <cofactor evidence="10">
        <name>Mg(2+)</name>
        <dbReference type="ChEBI" id="CHEBI:18420"/>
    </cofactor>
    <text evidence="10">Binds 1 Mg(2+) ion per subunit.</text>
</comment>
<dbReference type="EMBL" id="FUWY01000006">
    <property type="protein sequence ID" value="SJZ90055.1"/>
    <property type="molecule type" value="Genomic_DNA"/>
</dbReference>
<feature type="binding site" evidence="10">
    <location>
        <position position="41"/>
    </location>
    <ligand>
        <name>Mg(2+)</name>
        <dbReference type="ChEBI" id="CHEBI:18420"/>
    </ligand>
</feature>
<evidence type="ECO:0000256" key="3">
    <source>
        <dbReference type="ARBA" id="ARBA00022723"/>
    </source>
</evidence>
<dbReference type="EC" id="3.6.1.66" evidence="10"/>
<dbReference type="GO" id="GO:0017111">
    <property type="term" value="F:ribonucleoside triphosphate phosphatase activity"/>
    <property type="evidence" value="ECO:0007669"/>
    <property type="project" value="InterPro"/>
</dbReference>
<dbReference type="GO" id="GO:0005829">
    <property type="term" value="C:cytosol"/>
    <property type="evidence" value="ECO:0007669"/>
    <property type="project" value="TreeGrafter"/>
</dbReference>
<evidence type="ECO:0000256" key="7">
    <source>
        <dbReference type="ARBA" id="ARBA00023080"/>
    </source>
</evidence>
<evidence type="ECO:0000256" key="4">
    <source>
        <dbReference type="ARBA" id="ARBA00022741"/>
    </source>
</evidence>
<dbReference type="PANTHER" id="PTHR11067:SF9">
    <property type="entry name" value="INOSINE TRIPHOSPHATE PYROPHOSPHATASE"/>
    <property type="match status" value="1"/>
</dbReference>
<feature type="active site" description="Proton acceptor" evidence="10">
    <location>
        <position position="70"/>
    </location>
</feature>
<dbReference type="FunFam" id="3.90.950.10:FF:000001">
    <property type="entry name" value="dITP/XTP pyrophosphatase"/>
    <property type="match status" value="1"/>
</dbReference>
<feature type="binding site" evidence="10">
    <location>
        <begin position="8"/>
        <end position="13"/>
    </location>
    <ligand>
        <name>substrate</name>
    </ligand>
</feature>
<comment type="catalytic activity">
    <reaction evidence="8 10">
        <text>dITP + H2O = dIMP + diphosphate + H(+)</text>
        <dbReference type="Rhea" id="RHEA:28342"/>
        <dbReference type="ChEBI" id="CHEBI:15377"/>
        <dbReference type="ChEBI" id="CHEBI:15378"/>
        <dbReference type="ChEBI" id="CHEBI:33019"/>
        <dbReference type="ChEBI" id="CHEBI:61194"/>
        <dbReference type="ChEBI" id="CHEBI:61382"/>
        <dbReference type="EC" id="3.6.1.66"/>
    </reaction>
</comment>
<keyword evidence="4 10" id="KW-0547">Nucleotide-binding</keyword>
<dbReference type="GO" id="GO:0036222">
    <property type="term" value="F:XTP diphosphatase activity"/>
    <property type="evidence" value="ECO:0007669"/>
    <property type="project" value="UniProtKB-UniRule"/>
</dbReference>
<keyword evidence="7 10" id="KW-0546">Nucleotide metabolism</keyword>
<dbReference type="STRING" id="118967.SAMN02745191_1981"/>
<proteinExistence type="inferred from homology"/>
<dbReference type="GO" id="GO:0000166">
    <property type="term" value="F:nucleotide binding"/>
    <property type="evidence" value="ECO:0007669"/>
    <property type="project" value="UniProtKB-KW"/>
</dbReference>
<dbReference type="SUPFAM" id="SSF52972">
    <property type="entry name" value="ITPase-like"/>
    <property type="match status" value="1"/>
</dbReference>
<feature type="binding site" evidence="10">
    <location>
        <position position="70"/>
    </location>
    <ligand>
        <name>Mg(2+)</name>
        <dbReference type="ChEBI" id="CHEBI:18420"/>
    </ligand>
</feature>
<evidence type="ECO:0000256" key="1">
    <source>
        <dbReference type="ARBA" id="ARBA00008023"/>
    </source>
</evidence>
<evidence type="ECO:0000256" key="9">
    <source>
        <dbReference type="ARBA" id="ARBA00052017"/>
    </source>
</evidence>
<keyword evidence="13" id="KW-1185">Reference proteome</keyword>
<dbReference type="InterPro" id="IPR029001">
    <property type="entry name" value="ITPase-like_fam"/>
</dbReference>
<name>A0A1T4PER4_9FIRM</name>
<reference evidence="13" key="1">
    <citation type="submission" date="2017-02" db="EMBL/GenBank/DDBJ databases">
        <authorList>
            <person name="Varghese N."/>
            <person name="Submissions S."/>
        </authorList>
    </citation>
    <scope>NUCLEOTIDE SEQUENCE [LARGE SCALE GENOMIC DNA]</scope>
    <source>
        <strain evidence="13">ATCC 25662</strain>
    </source>
</reference>
<protein>
    <recommendedName>
        <fullName evidence="10">dITP/XTP pyrophosphatase</fullName>
        <ecNumber evidence="10">3.6.1.66</ecNumber>
    </recommendedName>
    <alternativeName>
        <fullName evidence="10">Non-canonical purine NTP pyrophosphatase</fullName>
    </alternativeName>
    <alternativeName>
        <fullName evidence="10">Non-standard purine NTP pyrophosphatase</fullName>
    </alternativeName>
    <alternativeName>
        <fullName evidence="10">Nucleoside-triphosphate diphosphatase</fullName>
    </alternativeName>
    <alternativeName>
        <fullName evidence="10">Nucleoside-triphosphate pyrophosphatase</fullName>
        <shortName evidence="10">NTPase</shortName>
    </alternativeName>
</protein>
<dbReference type="InterPro" id="IPR002637">
    <property type="entry name" value="RdgB/HAM1"/>
</dbReference>
<dbReference type="RefSeq" id="WP_078712384.1">
    <property type="nucleotide sequence ID" value="NZ_FUWY01000006.1"/>
</dbReference>
<dbReference type="InterPro" id="IPR020922">
    <property type="entry name" value="dITP/XTP_pyrophosphatase"/>
</dbReference>
<evidence type="ECO:0000256" key="8">
    <source>
        <dbReference type="ARBA" id="ARBA00051875"/>
    </source>
</evidence>
<accession>A0A1T4PER4</accession>
<dbReference type="Proteomes" id="UP000243297">
    <property type="component" value="Unassembled WGS sequence"/>
</dbReference>
<dbReference type="NCBIfam" id="TIGR00042">
    <property type="entry name" value="RdgB/HAM1 family non-canonical purine NTP pyrophosphatase"/>
    <property type="match status" value="1"/>
</dbReference>
<evidence type="ECO:0000256" key="11">
    <source>
        <dbReference type="RuleBase" id="RU003781"/>
    </source>
</evidence>
<evidence type="ECO:0000256" key="5">
    <source>
        <dbReference type="ARBA" id="ARBA00022801"/>
    </source>
</evidence>
<gene>
    <name evidence="12" type="ORF">SAMN02745191_1981</name>
</gene>